<dbReference type="GO" id="GO:0019377">
    <property type="term" value="P:glycolipid catabolic process"/>
    <property type="evidence" value="ECO:0007669"/>
    <property type="project" value="UniProtKB-ARBA"/>
</dbReference>
<comment type="subunit">
    <text evidence="3 11">Homodimer.</text>
</comment>
<dbReference type="Pfam" id="PF16499">
    <property type="entry name" value="Melibiase_2"/>
    <property type="match status" value="1"/>
</dbReference>
<dbReference type="InterPro" id="IPR013780">
    <property type="entry name" value="Glyco_hydro_b"/>
</dbReference>
<evidence type="ECO:0000313" key="17">
    <source>
        <dbReference type="RefSeq" id="XP_025830201.1"/>
    </source>
</evidence>
<feature type="chain" id="PRO_5044657244" description="Alpha-galactosidase" evidence="12">
    <location>
        <begin position="20"/>
        <end position="420"/>
    </location>
</feature>
<dbReference type="AlphaFoldDB" id="A0A7F5R3J4"/>
<evidence type="ECO:0000256" key="5">
    <source>
        <dbReference type="ARBA" id="ARBA00023098"/>
    </source>
</evidence>
<keyword evidence="4 11" id="KW-0378">Hydrolase</keyword>
<dbReference type="RefSeq" id="XP_025830201.1">
    <property type="nucleotide sequence ID" value="XM_025974416.1"/>
</dbReference>
<sequence length="420" mass="47817">MLSISVLITICLKFWTVECLNNGLALTPPMGWMTWERFRCITDCELYPNDCISEKLIKRQADLMVSEGYLKAGYEYIVVDDCWMDKERDSDGRLKPAPKRFPNGIKALADYVHSKGLKFGIYENFGTYTCAGYPGMFEHVEIDVETFASWEVDYIKVDACYSYKTLSAMEEGYIHLGQLLNKTGRPIVYSCSWPAYFEPFGIQANYSVLAKACNLWRNWDDIDDSWGNVTNILKWFSKNQDRLNPYHGPGHWNDPDMLLLGNFGLSYDQSKAQMAIWAIMAAPLLMSTDLSTVEPRIKNILQNKEVIAINQDSLGMPGVLKMTVKKIDVWMKPILPIVEGSHTIAVGFLSNRIDGYPYKVDVRLSDLGLHHPRGYVLSNIFDTFEPNIYYSVDTLTVKVNPSGVVLLKLTPASEEIDVYY</sequence>
<dbReference type="PROSITE" id="PS00512">
    <property type="entry name" value="ALPHA_GALACTOSIDASE"/>
    <property type="match status" value="1"/>
</dbReference>
<reference evidence="14 15" key="1">
    <citation type="submission" date="2025-04" db="UniProtKB">
        <authorList>
            <consortium name="RefSeq"/>
        </authorList>
    </citation>
    <scope>IDENTIFICATION</scope>
    <source>
        <tissue evidence="14 15">Entire body</tissue>
    </source>
</reference>
<dbReference type="GO" id="GO:0016020">
    <property type="term" value="C:membrane"/>
    <property type="evidence" value="ECO:0007669"/>
    <property type="project" value="GOC"/>
</dbReference>
<proteinExistence type="inferred from homology"/>
<dbReference type="InterPro" id="IPR000111">
    <property type="entry name" value="Glyco_hydro_27/36_CS"/>
</dbReference>
<evidence type="ECO:0000256" key="8">
    <source>
        <dbReference type="ARBA" id="ARBA00023228"/>
    </source>
</evidence>
<keyword evidence="12" id="KW-0732">Signal</keyword>
<keyword evidence="7" id="KW-0325">Glycoprotein</keyword>
<dbReference type="PRINTS" id="PR00740">
    <property type="entry name" value="GLHYDRLASE27"/>
</dbReference>
<gene>
    <name evidence="14 15 16 17 18" type="primary">LOC108735404</name>
</gene>
<dbReference type="PROSITE" id="PS50194">
    <property type="entry name" value="FILAMIN_REPEAT"/>
    <property type="match status" value="1"/>
</dbReference>
<evidence type="ECO:0000256" key="9">
    <source>
        <dbReference type="ARBA" id="ARBA00023295"/>
    </source>
</evidence>
<dbReference type="Gene3D" id="3.20.20.70">
    <property type="entry name" value="Aldolase class I"/>
    <property type="match status" value="1"/>
</dbReference>
<dbReference type="RefSeq" id="XP_025830197.1">
    <property type="nucleotide sequence ID" value="XM_025974412.1"/>
</dbReference>
<dbReference type="InterPro" id="IPR017868">
    <property type="entry name" value="Filamin/ABP280_repeat-like"/>
</dbReference>
<dbReference type="SUPFAM" id="SSF51445">
    <property type="entry name" value="(Trans)glycosidases"/>
    <property type="match status" value="1"/>
</dbReference>
<dbReference type="RefSeq" id="XP_025830200.1">
    <property type="nucleotide sequence ID" value="XM_025974415.1"/>
</dbReference>
<protein>
    <recommendedName>
        <fullName evidence="11">Alpha-galactosidase</fullName>
        <ecNumber evidence="11">3.2.1.-</ecNumber>
    </recommendedName>
</protein>
<dbReference type="GO" id="GO:0009311">
    <property type="term" value="P:oligosaccharide metabolic process"/>
    <property type="evidence" value="ECO:0007669"/>
    <property type="project" value="TreeGrafter"/>
</dbReference>
<dbReference type="SUPFAM" id="SSF51011">
    <property type="entry name" value="Glycosyl hydrolase domain"/>
    <property type="match status" value="1"/>
</dbReference>
<evidence type="ECO:0000256" key="1">
    <source>
        <dbReference type="ARBA" id="ARBA00004371"/>
    </source>
</evidence>
<accession>A0A7F5R3J4</accession>
<keyword evidence="9 11" id="KW-0326">Glycosidase</keyword>
<evidence type="ECO:0000313" key="18">
    <source>
        <dbReference type="RefSeq" id="XP_025830202.1"/>
    </source>
</evidence>
<dbReference type="GO" id="GO:0004557">
    <property type="term" value="F:alpha-galactosidase activity"/>
    <property type="evidence" value="ECO:0007669"/>
    <property type="project" value="TreeGrafter"/>
</dbReference>
<dbReference type="InterPro" id="IPR017853">
    <property type="entry name" value="GH"/>
</dbReference>
<evidence type="ECO:0000256" key="6">
    <source>
        <dbReference type="ARBA" id="ARBA00023157"/>
    </source>
</evidence>
<keyword evidence="8" id="KW-0458">Lysosome</keyword>
<dbReference type="InterPro" id="IPR013785">
    <property type="entry name" value="Aldolase_TIM"/>
</dbReference>
<keyword evidence="13" id="KW-1185">Reference proteome</keyword>
<dbReference type="EC" id="3.2.1.-" evidence="11"/>
<dbReference type="CDD" id="cd14792">
    <property type="entry name" value="GH27"/>
    <property type="match status" value="1"/>
</dbReference>
<dbReference type="KEGG" id="apln:108735404"/>
<dbReference type="GO" id="GO:0016139">
    <property type="term" value="P:glycoside catabolic process"/>
    <property type="evidence" value="ECO:0007669"/>
    <property type="project" value="TreeGrafter"/>
</dbReference>
<evidence type="ECO:0000313" key="16">
    <source>
        <dbReference type="RefSeq" id="XP_025830200.1"/>
    </source>
</evidence>
<evidence type="ECO:0000256" key="11">
    <source>
        <dbReference type="RuleBase" id="RU361168"/>
    </source>
</evidence>
<name>A0A7F5R3J4_AGRPL</name>
<organism evidence="13 18">
    <name type="scientific">Agrilus planipennis</name>
    <name type="common">Emerald ash borer</name>
    <name type="synonym">Agrilus marcopoli</name>
    <dbReference type="NCBI Taxonomy" id="224129"/>
    <lineage>
        <taxon>Eukaryota</taxon>
        <taxon>Metazoa</taxon>
        <taxon>Ecdysozoa</taxon>
        <taxon>Arthropoda</taxon>
        <taxon>Hexapoda</taxon>
        <taxon>Insecta</taxon>
        <taxon>Pterygota</taxon>
        <taxon>Neoptera</taxon>
        <taxon>Endopterygota</taxon>
        <taxon>Coleoptera</taxon>
        <taxon>Polyphaga</taxon>
        <taxon>Elateriformia</taxon>
        <taxon>Buprestoidea</taxon>
        <taxon>Buprestidae</taxon>
        <taxon>Agrilinae</taxon>
        <taxon>Agrilus</taxon>
    </lineage>
</organism>
<dbReference type="RefSeq" id="XP_025830199.1">
    <property type="nucleotide sequence ID" value="XM_025974414.1"/>
</dbReference>
<feature type="repeat" description="Filamin" evidence="10">
    <location>
        <begin position="336"/>
        <end position="362"/>
    </location>
</feature>
<dbReference type="PANTHER" id="PTHR11452:SF83">
    <property type="entry name" value="ALPHA-GALACTOSIDASE"/>
    <property type="match status" value="1"/>
</dbReference>
<evidence type="ECO:0000256" key="3">
    <source>
        <dbReference type="ARBA" id="ARBA00011738"/>
    </source>
</evidence>
<evidence type="ECO:0000256" key="4">
    <source>
        <dbReference type="ARBA" id="ARBA00022801"/>
    </source>
</evidence>
<comment type="similarity">
    <text evidence="2 11">Belongs to the glycosyl hydrolase 27 family.</text>
</comment>
<evidence type="ECO:0000256" key="12">
    <source>
        <dbReference type="SAM" id="SignalP"/>
    </source>
</evidence>
<evidence type="ECO:0000256" key="2">
    <source>
        <dbReference type="ARBA" id="ARBA00009743"/>
    </source>
</evidence>
<evidence type="ECO:0000313" key="13">
    <source>
        <dbReference type="Proteomes" id="UP000192223"/>
    </source>
</evidence>
<dbReference type="Proteomes" id="UP000192223">
    <property type="component" value="Unplaced"/>
</dbReference>
<evidence type="ECO:0000313" key="14">
    <source>
        <dbReference type="RefSeq" id="XP_025830197.1"/>
    </source>
</evidence>
<evidence type="ECO:0000256" key="7">
    <source>
        <dbReference type="ARBA" id="ARBA00023180"/>
    </source>
</evidence>
<dbReference type="OrthoDB" id="5795902at2759"/>
<evidence type="ECO:0000313" key="15">
    <source>
        <dbReference type="RefSeq" id="XP_025830199.1"/>
    </source>
</evidence>
<dbReference type="GO" id="GO:0005764">
    <property type="term" value="C:lysosome"/>
    <property type="evidence" value="ECO:0007669"/>
    <property type="project" value="UniProtKB-SubCell"/>
</dbReference>
<dbReference type="InterPro" id="IPR002241">
    <property type="entry name" value="Glyco_hydro_27"/>
</dbReference>
<keyword evidence="5" id="KW-0443">Lipid metabolism</keyword>
<keyword evidence="6 11" id="KW-1015">Disulfide bond</keyword>
<feature type="signal peptide" evidence="12">
    <location>
        <begin position="1"/>
        <end position="19"/>
    </location>
</feature>
<dbReference type="Gene3D" id="2.60.40.1180">
    <property type="entry name" value="Golgi alpha-mannosidase II"/>
    <property type="match status" value="1"/>
</dbReference>
<dbReference type="FunFam" id="3.20.20.70:FF:000070">
    <property type="entry name" value="Alpha-galactosidase"/>
    <property type="match status" value="1"/>
</dbReference>
<evidence type="ECO:0000256" key="10">
    <source>
        <dbReference type="PROSITE-ProRule" id="PRU00087"/>
    </source>
</evidence>
<dbReference type="RefSeq" id="XP_025830202.1">
    <property type="nucleotide sequence ID" value="XM_025974417.1"/>
</dbReference>
<dbReference type="PANTHER" id="PTHR11452">
    <property type="entry name" value="ALPHA-GALACTOSIDASE/ALPHA-N-ACETYLGALACTOSAMINIDASE"/>
    <property type="match status" value="1"/>
</dbReference>
<comment type="subcellular location">
    <subcellularLocation>
        <location evidence="1">Lysosome</location>
    </subcellularLocation>
</comment>
<dbReference type="GeneID" id="108735404"/>